<gene>
    <name evidence="5" type="ORF">IQ251_01985</name>
</gene>
<evidence type="ECO:0000259" key="3">
    <source>
        <dbReference type="Pfam" id="PF02551"/>
    </source>
</evidence>
<dbReference type="AlphaFoldDB" id="A0A929B7F6"/>
<dbReference type="GO" id="GO:0009062">
    <property type="term" value="P:fatty acid catabolic process"/>
    <property type="evidence" value="ECO:0007669"/>
    <property type="project" value="TreeGrafter"/>
</dbReference>
<dbReference type="InterPro" id="IPR025652">
    <property type="entry name" value="TesB_C"/>
</dbReference>
<keyword evidence="6" id="KW-1185">Reference proteome</keyword>
<dbReference type="Gene3D" id="2.40.160.210">
    <property type="entry name" value="Acyl-CoA thioesterase, double hotdog domain"/>
    <property type="match status" value="1"/>
</dbReference>
<comment type="similarity">
    <text evidence="1">Belongs to the C/M/P thioester hydrolase family.</text>
</comment>
<evidence type="ECO:0000313" key="5">
    <source>
        <dbReference type="EMBL" id="MBE9373210.1"/>
    </source>
</evidence>
<dbReference type="PANTHER" id="PTHR11066:SF34">
    <property type="entry name" value="ACYL-COENZYME A THIOESTERASE 8"/>
    <property type="match status" value="1"/>
</dbReference>
<accession>A0A929B7F6</accession>
<feature type="domain" description="Acyl-CoA thioesterase-like N-terminal HotDog" evidence="4">
    <location>
        <begin position="33"/>
        <end position="110"/>
    </location>
</feature>
<dbReference type="CDD" id="cd03444">
    <property type="entry name" value="Thioesterase_II_repeat1"/>
    <property type="match status" value="1"/>
</dbReference>
<evidence type="ECO:0000256" key="2">
    <source>
        <dbReference type="ARBA" id="ARBA00022801"/>
    </source>
</evidence>
<sequence>MDAPRLADLLDLDGPPAPGADRFRGATQAIPVQRLFGGLLLGQSLVAAGRTVADGRPVHSLHALFLRPADPQLPVDYAVERIRDGGATSARRVSAFQDGAEVSTALVSFQRTRDGVRHAPAPPPVPPPEDLLPLHERAAAARLPEWWSLPRPVELRHADDPPYPPPVPAREGDRHRVWLRSAAKLPDEPLVHAAALAYASDMTLLEPVFLRHGLDRHEPDLRLASLDHAMWFHRPLGADEWLLYDQDCPLAEGGRVLARGGVFDRAGEQVATVAQEGLLRLPPGSG</sequence>
<evidence type="ECO:0000313" key="6">
    <source>
        <dbReference type="Proteomes" id="UP000598360"/>
    </source>
</evidence>
<evidence type="ECO:0000256" key="1">
    <source>
        <dbReference type="ARBA" id="ARBA00006538"/>
    </source>
</evidence>
<dbReference type="InterPro" id="IPR049449">
    <property type="entry name" value="TesB_ACOT8-like_N"/>
</dbReference>
<organism evidence="5 6">
    <name type="scientific">Saccharopolyspora montiporae</name>
    <dbReference type="NCBI Taxonomy" id="2781240"/>
    <lineage>
        <taxon>Bacteria</taxon>
        <taxon>Bacillati</taxon>
        <taxon>Actinomycetota</taxon>
        <taxon>Actinomycetes</taxon>
        <taxon>Pseudonocardiales</taxon>
        <taxon>Pseudonocardiaceae</taxon>
        <taxon>Saccharopolyspora</taxon>
    </lineage>
</organism>
<dbReference type="Pfam" id="PF13622">
    <property type="entry name" value="4HBT_3"/>
    <property type="match status" value="1"/>
</dbReference>
<dbReference type="GO" id="GO:0047617">
    <property type="term" value="F:fatty acyl-CoA hydrolase activity"/>
    <property type="evidence" value="ECO:0007669"/>
    <property type="project" value="InterPro"/>
</dbReference>
<dbReference type="GO" id="GO:0006637">
    <property type="term" value="P:acyl-CoA metabolic process"/>
    <property type="evidence" value="ECO:0007669"/>
    <property type="project" value="InterPro"/>
</dbReference>
<proteinExistence type="inferred from homology"/>
<name>A0A929B7F6_9PSEU</name>
<reference evidence="5" key="1">
    <citation type="submission" date="2020-10" db="EMBL/GenBank/DDBJ databases">
        <title>Diversity and distribution of actinomycetes associated with coral in the coast of Hainan.</title>
        <authorList>
            <person name="Li F."/>
        </authorList>
    </citation>
    <scope>NUCLEOTIDE SEQUENCE</scope>
    <source>
        <strain evidence="5">HNM0983</strain>
    </source>
</reference>
<dbReference type="InterPro" id="IPR042171">
    <property type="entry name" value="Acyl-CoA_hotdog"/>
</dbReference>
<dbReference type="EMBL" id="JADEYC010000004">
    <property type="protein sequence ID" value="MBE9373210.1"/>
    <property type="molecule type" value="Genomic_DNA"/>
</dbReference>
<feature type="domain" description="Acyl-CoA thioesterase 2 C-terminal" evidence="3">
    <location>
        <begin position="174"/>
        <end position="278"/>
    </location>
</feature>
<dbReference type="InterPro" id="IPR029069">
    <property type="entry name" value="HotDog_dom_sf"/>
</dbReference>
<dbReference type="Proteomes" id="UP000598360">
    <property type="component" value="Unassembled WGS sequence"/>
</dbReference>
<dbReference type="Pfam" id="PF02551">
    <property type="entry name" value="Acyl_CoA_thio"/>
    <property type="match status" value="1"/>
</dbReference>
<keyword evidence="2" id="KW-0378">Hydrolase</keyword>
<comment type="caution">
    <text evidence="5">The sequence shown here is derived from an EMBL/GenBank/DDBJ whole genome shotgun (WGS) entry which is preliminary data.</text>
</comment>
<dbReference type="CDD" id="cd03445">
    <property type="entry name" value="Thioesterase_II_repeat2"/>
    <property type="match status" value="1"/>
</dbReference>
<dbReference type="SUPFAM" id="SSF54637">
    <property type="entry name" value="Thioesterase/thiol ester dehydrase-isomerase"/>
    <property type="match status" value="2"/>
</dbReference>
<protein>
    <submittedName>
        <fullName evidence="5">Thioesterase family protein</fullName>
    </submittedName>
</protein>
<evidence type="ECO:0000259" key="4">
    <source>
        <dbReference type="Pfam" id="PF13622"/>
    </source>
</evidence>
<dbReference type="PANTHER" id="PTHR11066">
    <property type="entry name" value="ACYL-COA THIOESTERASE"/>
    <property type="match status" value="1"/>
</dbReference>
<dbReference type="InterPro" id="IPR003703">
    <property type="entry name" value="Acyl_CoA_thio"/>
</dbReference>
<dbReference type="RefSeq" id="WP_193926669.1">
    <property type="nucleotide sequence ID" value="NZ_JADEYC010000004.1"/>
</dbReference>